<dbReference type="EMBL" id="PDOD01000004">
    <property type="protein sequence ID" value="PYZ92177.1"/>
    <property type="molecule type" value="Genomic_DNA"/>
</dbReference>
<dbReference type="InterPro" id="IPR012319">
    <property type="entry name" value="FPG_cat"/>
</dbReference>
<evidence type="ECO:0000259" key="14">
    <source>
        <dbReference type="PROSITE" id="PS51066"/>
    </source>
</evidence>
<dbReference type="OrthoDB" id="9800855at2"/>
<dbReference type="Proteomes" id="UP000248214">
    <property type="component" value="Unassembled WGS sequence"/>
</dbReference>
<dbReference type="GO" id="GO:0000703">
    <property type="term" value="F:oxidized pyrimidine nucleobase lesion DNA N-glycosylase activity"/>
    <property type="evidence" value="ECO:0007669"/>
    <property type="project" value="InterPro"/>
</dbReference>
<dbReference type="Pfam" id="PF06831">
    <property type="entry name" value="H2TH"/>
    <property type="match status" value="1"/>
</dbReference>
<dbReference type="SUPFAM" id="SSF57716">
    <property type="entry name" value="Glucocorticoid receptor-like (DNA-binding domain)"/>
    <property type="match status" value="1"/>
</dbReference>
<keyword evidence="4" id="KW-0227">DNA damage</keyword>
<dbReference type="InterPro" id="IPR010979">
    <property type="entry name" value="Ribosomal_uS13-like_H2TH"/>
</dbReference>
<keyword evidence="17" id="KW-1185">Reference proteome</keyword>
<keyword evidence="6" id="KW-0378">Hydrolase</keyword>
<keyword evidence="10" id="KW-0456">Lyase</keyword>
<keyword evidence="9" id="KW-0234">DNA repair</keyword>
<evidence type="ECO:0000256" key="8">
    <source>
        <dbReference type="ARBA" id="ARBA00023125"/>
    </source>
</evidence>
<feature type="domain" description="Formamidopyrimidine-DNA glycosylase catalytic" evidence="15">
    <location>
        <begin position="2"/>
        <end position="90"/>
    </location>
</feature>
<evidence type="ECO:0000313" key="17">
    <source>
        <dbReference type="Proteomes" id="UP000248214"/>
    </source>
</evidence>
<reference evidence="16 17" key="1">
    <citation type="submission" date="2017-10" db="EMBL/GenBank/DDBJ databases">
        <title>Bacillus sp. nov., a halophilic bacterium isolated from a Keqin Lake.</title>
        <authorList>
            <person name="Wang H."/>
        </authorList>
    </citation>
    <scope>NUCLEOTIDE SEQUENCE [LARGE SCALE GENOMIC DNA]</scope>
    <source>
        <strain evidence="16 17">KQ-12</strain>
    </source>
</reference>
<keyword evidence="12" id="KW-0326">Glycosidase</keyword>
<evidence type="ECO:0000256" key="3">
    <source>
        <dbReference type="ARBA" id="ARBA00022723"/>
    </source>
</evidence>
<dbReference type="PANTHER" id="PTHR42697:SF1">
    <property type="entry name" value="ENDONUCLEASE 8"/>
    <property type="match status" value="1"/>
</dbReference>
<evidence type="ECO:0000313" key="16">
    <source>
        <dbReference type="EMBL" id="PYZ92177.1"/>
    </source>
</evidence>
<dbReference type="GO" id="GO:0003684">
    <property type="term" value="F:damaged DNA binding"/>
    <property type="evidence" value="ECO:0007669"/>
    <property type="project" value="InterPro"/>
</dbReference>
<dbReference type="InterPro" id="IPR044091">
    <property type="entry name" value="EcNei-like_N"/>
</dbReference>
<dbReference type="InterPro" id="IPR035937">
    <property type="entry name" value="FPG_N"/>
</dbReference>
<dbReference type="PANTHER" id="PTHR42697">
    <property type="entry name" value="ENDONUCLEASE 8"/>
    <property type="match status" value="1"/>
</dbReference>
<dbReference type="AlphaFoldDB" id="A0A323TEJ0"/>
<evidence type="ECO:0000256" key="12">
    <source>
        <dbReference type="ARBA" id="ARBA00023295"/>
    </source>
</evidence>
<dbReference type="CDD" id="cd08965">
    <property type="entry name" value="EcNei-like_N"/>
    <property type="match status" value="1"/>
</dbReference>
<evidence type="ECO:0000256" key="2">
    <source>
        <dbReference type="ARBA" id="ARBA00012720"/>
    </source>
</evidence>
<evidence type="ECO:0000256" key="4">
    <source>
        <dbReference type="ARBA" id="ARBA00022763"/>
    </source>
</evidence>
<dbReference type="RefSeq" id="WP_110610572.1">
    <property type="nucleotide sequence ID" value="NZ_PDOD01000004.1"/>
</dbReference>
<dbReference type="InterPro" id="IPR000214">
    <property type="entry name" value="Znf_DNA_glyclase/AP_lyase"/>
</dbReference>
<dbReference type="NCBIfam" id="NF007763">
    <property type="entry name" value="PRK10445.1"/>
    <property type="match status" value="1"/>
</dbReference>
<dbReference type="SMART" id="SM00898">
    <property type="entry name" value="Fapy_DNA_glyco"/>
    <property type="match status" value="1"/>
</dbReference>
<evidence type="ECO:0000259" key="15">
    <source>
        <dbReference type="PROSITE" id="PS51068"/>
    </source>
</evidence>
<keyword evidence="8" id="KW-0238">DNA-binding</keyword>
<evidence type="ECO:0000256" key="5">
    <source>
        <dbReference type="ARBA" id="ARBA00022771"/>
    </source>
</evidence>
<accession>A0A323TEJ0</accession>
<dbReference type="InterPro" id="IPR015886">
    <property type="entry name" value="H2TH_FPG"/>
</dbReference>
<name>A0A323TEJ0_9BACI</name>
<evidence type="ECO:0000256" key="6">
    <source>
        <dbReference type="ARBA" id="ARBA00022801"/>
    </source>
</evidence>
<dbReference type="SMART" id="SM01232">
    <property type="entry name" value="H2TH"/>
    <property type="match status" value="1"/>
</dbReference>
<evidence type="ECO:0000256" key="13">
    <source>
        <dbReference type="PROSITE-ProRule" id="PRU00391"/>
    </source>
</evidence>
<dbReference type="GO" id="GO:0140078">
    <property type="term" value="F:class I DNA-(apurinic or apyrimidinic site) endonuclease activity"/>
    <property type="evidence" value="ECO:0007669"/>
    <property type="project" value="UniProtKB-EC"/>
</dbReference>
<keyword evidence="11" id="KW-0511">Multifunctional enzyme</keyword>
<dbReference type="SUPFAM" id="SSF81624">
    <property type="entry name" value="N-terminal domain of MutM-like DNA repair proteins"/>
    <property type="match status" value="1"/>
</dbReference>
<keyword evidence="3" id="KW-0479">Metal-binding</keyword>
<evidence type="ECO:0000256" key="1">
    <source>
        <dbReference type="ARBA" id="ARBA00009409"/>
    </source>
</evidence>
<evidence type="ECO:0000256" key="7">
    <source>
        <dbReference type="ARBA" id="ARBA00022833"/>
    </source>
</evidence>
<proteinExistence type="inferred from homology"/>
<dbReference type="EC" id="4.2.99.18" evidence="2"/>
<dbReference type="Pfam" id="PF01149">
    <property type="entry name" value="Fapy_DNA_glyco"/>
    <property type="match status" value="1"/>
</dbReference>
<organism evidence="16 17">
    <name type="scientific">Salipaludibacillus keqinensis</name>
    <dbReference type="NCBI Taxonomy" id="2045207"/>
    <lineage>
        <taxon>Bacteria</taxon>
        <taxon>Bacillati</taxon>
        <taxon>Bacillota</taxon>
        <taxon>Bacilli</taxon>
        <taxon>Bacillales</taxon>
        <taxon>Bacillaceae</taxon>
    </lineage>
</organism>
<dbReference type="PROSITE" id="PS51068">
    <property type="entry name" value="FPG_CAT"/>
    <property type="match status" value="1"/>
</dbReference>
<dbReference type="GO" id="GO:0008270">
    <property type="term" value="F:zinc ion binding"/>
    <property type="evidence" value="ECO:0007669"/>
    <property type="project" value="UniProtKB-KW"/>
</dbReference>
<dbReference type="PROSITE" id="PS51066">
    <property type="entry name" value="ZF_FPG_2"/>
    <property type="match status" value="1"/>
</dbReference>
<comment type="similarity">
    <text evidence="1">Belongs to the FPG family.</text>
</comment>
<evidence type="ECO:0000256" key="10">
    <source>
        <dbReference type="ARBA" id="ARBA00023239"/>
    </source>
</evidence>
<dbReference type="GO" id="GO:0006284">
    <property type="term" value="P:base-excision repair"/>
    <property type="evidence" value="ECO:0007669"/>
    <property type="project" value="InterPro"/>
</dbReference>
<protein>
    <recommendedName>
        <fullName evidence="2">DNA-(apurinic or apyrimidinic site) lyase</fullName>
        <ecNumber evidence="2">4.2.99.18</ecNumber>
    </recommendedName>
</protein>
<sequence length="274" mass="31488">MPEGPEIRKAADQVEKAIKDQPVLDISFAFESLQGYEDQLRGAKVERVDTKGKAMLIRFDHGWTIYSHNQLYGKWMIRNAYNYPNTNRQLRLAIHNEKKSALLYSASDIDVLLDEEVPNHLFISKIGPDILSENIQADDLIHRFSSKPFHKRKWTSLLLDQSFVAGIGNYLRSEIMYVAQIPPTARPVDCRPDQLAQAAKATIDLMWQSYLHNGITTDLKVAEKLKLAGKTRKQYRHWVFNREGEPCHQCSTSIVKFQAGSRRCYYCPTCQGEK</sequence>
<dbReference type="Gene3D" id="1.10.8.50">
    <property type="match status" value="1"/>
</dbReference>
<feature type="domain" description="FPG-type" evidence="14">
    <location>
        <begin position="238"/>
        <end position="272"/>
    </location>
</feature>
<dbReference type="Gene3D" id="3.20.190.10">
    <property type="entry name" value="MutM-like, N-terminal"/>
    <property type="match status" value="1"/>
</dbReference>
<keyword evidence="16" id="KW-0540">Nuclease</keyword>
<evidence type="ECO:0000256" key="9">
    <source>
        <dbReference type="ARBA" id="ARBA00023204"/>
    </source>
</evidence>
<comment type="caution">
    <text evidence="16">The sequence shown here is derived from an EMBL/GenBank/DDBJ whole genome shotgun (WGS) entry which is preliminary data.</text>
</comment>
<keyword evidence="5 13" id="KW-0863">Zinc-finger</keyword>
<gene>
    <name evidence="16" type="ORF">CR194_15145</name>
</gene>
<dbReference type="SUPFAM" id="SSF46946">
    <property type="entry name" value="S13-like H2TH domain"/>
    <property type="match status" value="1"/>
</dbReference>
<evidence type="ECO:0000256" key="11">
    <source>
        <dbReference type="ARBA" id="ARBA00023268"/>
    </source>
</evidence>
<keyword evidence="16" id="KW-0255">Endonuclease</keyword>
<keyword evidence="7" id="KW-0862">Zinc</keyword>